<name>A0ABD0PY18_CIRMR</name>
<keyword evidence="5" id="KW-1185">Reference proteome</keyword>
<accession>A0ABD0PY18</accession>
<keyword evidence="1" id="KW-0732">Signal</keyword>
<proteinExistence type="predicted"/>
<evidence type="ECO:0000256" key="2">
    <source>
        <dbReference type="ARBA" id="ARBA00023157"/>
    </source>
</evidence>
<organism evidence="4 5">
    <name type="scientific">Cirrhinus mrigala</name>
    <name type="common">Mrigala</name>
    <dbReference type="NCBI Taxonomy" id="683832"/>
    <lineage>
        <taxon>Eukaryota</taxon>
        <taxon>Metazoa</taxon>
        <taxon>Chordata</taxon>
        <taxon>Craniata</taxon>
        <taxon>Vertebrata</taxon>
        <taxon>Euteleostomi</taxon>
        <taxon>Actinopterygii</taxon>
        <taxon>Neopterygii</taxon>
        <taxon>Teleostei</taxon>
        <taxon>Ostariophysi</taxon>
        <taxon>Cypriniformes</taxon>
        <taxon>Cyprinidae</taxon>
        <taxon>Labeoninae</taxon>
        <taxon>Labeonini</taxon>
        <taxon>Cirrhinus</taxon>
    </lineage>
</organism>
<feature type="non-terminal residue" evidence="4">
    <location>
        <position position="101"/>
    </location>
</feature>
<keyword evidence="2" id="KW-1015">Disulfide bond</keyword>
<protein>
    <recommendedName>
        <fullName evidence="3">UMOD/GP2/OIT3-like D8C domain-containing protein</fullName>
    </recommendedName>
</protein>
<dbReference type="Pfam" id="PF23283">
    <property type="entry name" value="D8C_UMOD"/>
    <property type="match status" value="1"/>
</dbReference>
<dbReference type="Proteomes" id="UP001529510">
    <property type="component" value="Unassembled WGS sequence"/>
</dbReference>
<dbReference type="EMBL" id="JAMKFB020000012">
    <property type="protein sequence ID" value="KAL0178935.1"/>
    <property type="molecule type" value="Genomic_DNA"/>
</dbReference>
<evidence type="ECO:0000313" key="4">
    <source>
        <dbReference type="EMBL" id="KAL0178935.1"/>
    </source>
</evidence>
<comment type="caution">
    <text evidence="4">The sequence shown here is derived from an EMBL/GenBank/DDBJ whole genome shotgun (WGS) entry which is preliminary data.</text>
</comment>
<evidence type="ECO:0000313" key="5">
    <source>
        <dbReference type="Proteomes" id="UP001529510"/>
    </source>
</evidence>
<feature type="non-terminal residue" evidence="4">
    <location>
        <position position="1"/>
    </location>
</feature>
<evidence type="ECO:0000259" key="3">
    <source>
        <dbReference type="Pfam" id="PF23283"/>
    </source>
</evidence>
<evidence type="ECO:0000256" key="1">
    <source>
        <dbReference type="ARBA" id="ARBA00022729"/>
    </source>
</evidence>
<dbReference type="InterPro" id="IPR057774">
    <property type="entry name" value="D8C_UMOD/GP2/OIT3-like"/>
</dbReference>
<gene>
    <name evidence="4" type="ORF">M9458_024377</name>
</gene>
<sequence length="101" mass="11596">PYQDYYDHDDTHVEWSGWYRLYLNGESAQMSEWCVNYVGCGGYTGLFLSGSHPTREDGVVTREVLGTYIWSNQCGNYRSNSIQVKACPGDYYVYKLVKPDA</sequence>
<dbReference type="AlphaFoldDB" id="A0ABD0PY18"/>
<feature type="domain" description="UMOD/GP2/OIT3-like D8C" evidence="3">
    <location>
        <begin position="19"/>
        <end position="100"/>
    </location>
</feature>
<reference evidence="4 5" key="1">
    <citation type="submission" date="2024-05" db="EMBL/GenBank/DDBJ databases">
        <title>Genome sequencing and assembly of Indian major carp, Cirrhinus mrigala (Hamilton, 1822).</title>
        <authorList>
            <person name="Mohindra V."/>
            <person name="Chowdhury L.M."/>
            <person name="Lal K."/>
            <person name="Jena J.K."/>
        </authorList>
    </citation>
    <scope>NUCLEOTIDE SEQUENCE [LARGE SCALE GENOMIC DNA]</scope>
    <source>
        <strain evidence="4">CM1030</strain>
        <tissue evidence="4">Blood</tissue>
    </source>
</reference>